<organism evidence="9 10">
    <name type="scientific">Legionella worsleiensis</name>
    <dbReference type="NCBI Taxonomy" id="45076"/>
    <lineage>
        <taxon>Bacteria</taxon>
        <taxon>Pseudomonadati</taxon>
        <taxon>Pseudomonadota</taxon>
        <taxon>Gammaproteobacteria</taxon>
        <taxon>Legionellales</taxon>
        <taxon>Legionellaceae</taxon>
        <taxon>Legionella</taxon>
    </lineage>
</organism>
<name>A0A0W1A419_9GAMM</name>
<dbReference type="PROSITE" id="PS00065">
    <property type="entry name" value="D_2_HYDROXYACID_DH_1"/>
    <property type="match status" value="1"/>
</dbReference>
<dbReference type="PROSITE" id="PS00671">
    <property type="entry name" value="D_2_HYDROXYACID_DH_3"/>
    <property type="match status" value="1"/>
</dbReference>
<dbReference type="Pfam" id="PF00389">
    <property type="entry name" value="2-Hacid_dh"/>
    <property type="match status" value="1"/>
</dbReference>
<dbReference type="STRING" id="45076.Lwor_2608"/>
<keyword evidence="5" id="KW-0664">Pyridoxine biosynthesis</keyword>
<keyword evidence="3 6" id="KW-0560">Oxidoreductase</keyword>
<comment type="similarity">
    <text evidence="1 6">Belongs to the D-isomer specific 2-hydroxyacid dehydrogenase family.</text>
</comment>
<keyword evidence="4" id="KW-0520">NAD</keyword>
<dbReference type="CDD" id="cd12158">
    <property type="entry name" value="ErythrP_dh"/>
    <property type="match status" value="1"/>
</dbReference>
<evidence type="ECO:0000256" key="4">
    <source>
        <dbReference type="ARBA" id="ARBA00023027"/>
    </source>
</evidence>
<gene>
    <name evidence="9" type="primary">pdxB</name>
    <name evidence="9" type="ORF">Lwor_2608</name>
</gene>
<feature type="domain" description="D-isomer specific 2-hydroxyacid dehydrogenase NAD-binding" evidence="8">
    <location>
        <begin position="109"/>
        <end position="250"/>
    </location>
</feature>
<evidence type="ECO:0000259" key="8">
    <source>
        <dbReference type="Pfam" id="PF02826"/>
    </source>
</evidence>
<dbReference type="Gene3D" id="3.40.50.720">
    <property type="entry name" value="NAD(P)-binding Rossmann-like Domain"/>
    <property type="match status" value="2"/>
</dbReference>
<dbReference type="SUPFAM" id="SSF52283">
    <property type="entry name" value="Formate/glycerate dehydrogenase catalytic domain-like"/>
    <property type="match status" value="1"/>
</dbReference>
<evidence type="ECO:0000313" key="10">
    <source>
        <dbReference type="Proteomes" id="UP000054662"/>
    </source>
</evidence>
<reference evidence="9 10" key="1">
    <citation type="submission" date="2015-11" db="EMBL/GenBank/DDBJ databases">
        <title>Genomic analysis of 38 Legionella species identifies large and diverse effector repertoires.</title>
        <authorList>
            <person name="Burstein D."/>
            <person name="Amaro F."/>
            <person name="Zusman T."/>
            <person name="Lifshitz Z."/>
            <person name="Cohen O."/>
            <person name="Gilbert J.A."/>
            <person name="Pupko T."/>
            <person name="Shuman H.A."/>
            <person name="Segal G."/>
        </authorList>
    </citation>
    <scope>NUCLEOTIDE SEQUENCE [LARGE SCALE GENOMIC DNA]</scope>
    <source>
        <strain evidence="9 10">ATCC 49508</strain>
    </source>
</reference>
<protein>
    <submittedName>
        <fullName evidence="9">Erythronate-4-phosphate dehydrogenase</fullName>
        <ecNumber evidence="9">1.1.1.95</ecNumber>
    </submittedName>
</protein>
<evidence type="ECO:0000256" key="2">
    <source>
        <dbReference type="ARBA" id="ARBA00022490"/>
    </source>
</evidence>
<proteinExistence type="inferred from homology"/>
<dbReference type="Pfam" id="PF02826">
    <property type="entry name" value="2-Hacid_dh_C"/>
    <property type="match status" value="1"/>
</dbReference>
<dbReference type="GO" id="GO:0004617">
    <property type="term" value="F:phosphoglycerate dehydrogenase activity"/>
    <property type="evidence" value="ECO:0007669"/>
    <property type="project" value="UniProtKB-EC"/>
</dbReference>
<evidence type="ECO:0000256" key="6">
    <source>
        <dbReference type="RuleBase" id="RU003719"/>
    </source>
</evidence>
<comment type="caution">
    <text evidence="9">The sequence shown here is derived from an EMBL/GenBank/DDBJ whole genome shotgun (WGS) entry which is preliminary data.</text>
</comment>
<dbReference type="AlphaFoldDB" id="A0A0W1A419"/>
<evidence type="ECO:0000313" key="9">
    <source>
        <dbReference type="EMBL" id="KTD76042.1"/>
    </source>
</evidence>
<dbReference type="Proteomes" id="UP000054662">
    <property type="component" value="Unassembled WGS sequence"/>
</dbReference>
<accession>A0A0W1A419</accession>
<dbReference type="OrthoDB" id="9770208at2"/>
<evidence type="ECO:0000256" key="5">
    <source>
        <dbReference type="ARBA" id="ARBA00023096"/>
    </source>
</evidence>
<evidence type="ECO:0000259" key="7">
    <source>
        <dbReference type="Pfam" id="PF00389"/>
    </source>
</evidence>
<keyword evidence="10" id="KW-1185">Reference proteome</keyword>
<evidence type="ECO:0000256" key="1">
    <source>
        <dbReference type="ARBA" id="ARBA00005854"/>
    </source>
</evidence>
<dbReference type="InterPro" id="IPR020921">
    <property type="entry name" value="Erythronate-4-P_DHase"/>
</dbReference>
<dbReference type="GO" id="GO:0051287">
    <property type="term" value="F:NAD binding"/>
    <property type="evidence" value="ECO:0007669"/>
    <property type="project" value="InterPro"/>
</dbReference>
<dbReference type="GO" id="GO:0008615">
    <property type="term" value="P:pyridoxine biosynthetic process"/>
    <property type="evidence" value="ECO:0007669"/>
    <property type="project" value="UniProtKB-KW"/>
</dbReference>
<dbReference type="EC" id="1.1.1.95" evidence="9"/>
<dbReference type="SUPFAM" id="SSF51735">
    <property type="entry name" value="NAD(P)-binding Rossmann-fold domains"/>
    <property type="match status" value="1"/>
</dbReference>
<dbReference type="PANTHER" id="PTHR10996">
    <property type="entry name" value="2-HYDROXYACID DEHYDROGENASE-RELATED"/>
    <property type="match status" value="1"/>
</dbReference>
<feature type="domain" description="D-isomer specific 2-hydroxyacid dehydrogenase catalytic" evidence="7">
    <location>
        <begin position="27"/>
        <end position="271"/>
    </location>
</feature>
<keyword evidence="2" id="KW-0963">Cytoplasm</keyword>
<dbReference type="InterPro" id="IPR006139">
    <property type="entry name" value="D-isomer_2_OHA_DH_cat_dom"/>
</dbReference>
<dbReference type="InterPro" id="IPR029752">
    <property type="entry name" value="D-isomer_DH_CS1"/>
</dbReference>
<evidence type="ECO:0000256" key="3">
    <source>
        <dbReference type="ARBA" id="ARBA00023002"/>
    </source>
</evidence>
<dbReference type="InterPro" id="IPR050223">
    <property type="entry name" value="D-isomer_2-hydroxyacid_DH"/>
</dbReference>
<dbReference type="InterPro" id="IPR036291">
    <property type="entry name" value="NAD(P)-bd_dom_sf"/>
</dbReference>
<dbReference type="InterPro" id="IPR029753">
    <property type="entry name" value="D-isomer_DH_CS"/>
</dbReference>
<dbReference type="GO" id="GO:0033711">
    <property type="term" value="F:4-phosphoerythronate dehydrogenase activity"/>
    <property type="evidence" value="ECO:0007669"/>
    <property type="project" value="InterPro"/>
</dbReference>
<dbReference type="InterPro" id="IPR006140">
    <property type="entry name" value="D-isomer_DH_NAD-bd"/>
</dbReference>
<dbReference type="EMBL" id="LNZC01000031">
    <property type="protein sequence ID" value="KTD76042.1"/>
    <property type="molecule type" value="Genomic_DNA"/>
</dbReference>
<sequence>MNILADASLPGLKAAFPKPFNLTLYSHPEELHVLLNQQDILLCRSTLKVSHHLLKNHSLKYVATASSGTDHIDHAYLKKNNIGLIDGKGCNAVSVADYVISSLAYLQQHHLLQGTKAGIIGMGAVGSQVSQRLRALNFHTIAYDPPKAIHQNLFQSCTLEELFDCDVLCIHAELHNNQPHPSMDLVNHKFMSQLKDGCVLINASRGGIVNEEALINNPKELIYCTDVYLNEPQINPQIIEKATLCTPHIAGHSMEAKYKAVALVSEQLHQLMNIPAPIFAHPNLPHKLHKNHYSSWQELILSLYNPLNETLTLKKARNKEEAFLRLRKNHRFRHDFSLYARLLPQDYLPFYEAIG</sequence>
<dbReference type="GO" id="GO:0005737">
    <property type="term" value="C:cytoplasm"/>
    <property type="evidence" value="ECO:0007669"/>
    <property type="project" value="InterPro"/>
</dbReference>
<dbReference type="RefSeq" id="WP_058494345.1">
    <property type="nucleotide sequence ID" value="NZ_CBCRUR010000028.1"/>
</dbReference>
<dbReference type="PATRIC" id="fig|45076.6.peg.2864"/>